<feature type="chain" id="PRO_5034293058" description="Extracellular membrane protein CFEM domain-containing protein" evidence="1">
    <location>
        <begin position="23"/>
        <end position="123"/>
    </location>
</feature>
<dbReference type="Proteomes" id="UP000521943">
    <property type="component" value="Unassembled WGS sequence"/>
</dbReference>
<accession>A0A8H6HY95</accession>
<keyword evidence="1" id="KW-0732">Signal</keyword>
<proteinExistence type="predicted"/>
<dbReference type="AlphaFoldDB" id="A0A8H6HY95"/>
<reference evidence="2 3" key="1">
    <citation type="submission" date="2020-07" db="EMBL/GenBank/DDBJ databases">
        <title>Comparative genomics of pyrophilous fungi reveals a link between fire events and developmental genes.</title>
        <authorList>
            <consortium name="DOE Joint Genome Institute"/>
            <person name="Steindorff A.S."/>
            <person name="Carver A."/>
            <person name="Calhoun S."/>
            <person name="Stillman K."/>
            <person name="Liu H."/>
            <person name="Lipzen A."/>
            <person name="Pangilinan J."/>
            <person name="Labutti K."/>
            <person name="Bruns T.D."/>
            <person name="Grigoriev I.V."/>
        </authorList>
    </citation>
    <scope>NUCLEOTIDE SEQUENCE [LARGE SCALE GENOMIC DNA]</scope>
    <source>
        <strain evidence="2 3">CBS 144469</strain>
    </source>
</reference>
<comment type="caution">
    <text evidence="2">The sequence shown here is derived from an EMBL/GenBank/DDBJ whole genome shotgun (WGS) entry which is preliminary data.</text>
</comment>
<feature type="signal peptide" evidence="1">
    <location>
        <begin position="1"/>
        <end position="22"/>
    </location>
</feature>
<keyword evidence="3" id="KW-1185">Reference proteome</keyword>
<dbReference type="EMBL" id="JACGCI010000034">
    <property type="protein sequence ID" value="KAF6754552.1"/>
    <property type="molecule type" value="Genomic_DNA"/>
</dbReference>
<sequence length="123" mass="12701">MVKVSLFVVSIASAFLVAPVVGQVPAACVTPCNSVQKLEACTKTDLNCVCDKQTLADAESCKKCANDNGYNTTSIPYFEEVWKLFTDSCSLNSATGQNSAMIASVDISTLLGLGGGALLAGLA</sequence>
<evidence type="ECO:0000313" key="3">
    <source>
        <dbReference type="Proteomes" id="UP000521943"/>
    </source>
</evidence>
<evidence type="ECO:0008006" key="4">
    <source>
        <dbReference type="Google" id="ProtNLM"/>
    </source>
</evidence>
<protein>
    <recommendedName>
        <fullName evidence="4">Extracellular membrane protein CFEM domain-containing protein</fullName>
    </recommendedName>
</protein>
<evidence type="ECO:0000256" key="1">
    <source>
        <dbReference type="SAM" id="SignalP"/>
    </source>
</evidence>
<organism evidence="2 3">
    <name type="scientific">Ephemerocybe angulata</name>
    <dbReference type="NCBI Taxonomy" id="980116"/>
    <lineage>
        <taxon>Eukaryota</taxon>
        <taxon>Fungi</taxon>
        <taxon>Dikarya</taxon>
        <taxon>Basidiomycota</taxon>
        <taxon>Agaricomycotina</taxon>
        <taxon>Agaricomycetes</taxon>
        <taxon>Agaricomycetidae</taxon>
        <taxon>Agaricales</taxon>
        <taxon>Agaricineae</taxon>
        <taxon>Psathyrellaceae</taxon>
        <taxon>Ephemerocybe</taxon>
    </lineage>
</organism>
<feature type="non-terminal residue" evidence="2">
    <location>
        <position position="123"/>
    </location>
</feature>
<gene>
    <name evidence="2" type="ORF">DFP72DRAFT_899391</name>
</gene>
<evidence type="ECO:0000313" key="2">
    <source>
        <dbReference type="EMBL" id="KAF6754552.1"/>
    </source>
</evidence>
<name>A0A8H6HY95_9AGAR</name>